<sequence length="169" mass="18666">MERTITDEHRPGAEQAQHPVYIPSKEKLDVPISGLRAYVCLKHRSTSVAMNNQSGIYAQNSKWRSPFGLHGKAFSVYRLVNVRSVCKGARAVQGIGLRTCLAPALFALFYVVNSAVKICFSFADGLRIKNMWHKAPGCSVNASSAGTLQTTRRGFNGQFQWTNVFVLMG</sequence>
<evidence type="ECO:0000313" key="1">
    <source>
        <dbReference type="EMBL" id="RUS68128.1"/>
    </source>
</evidence>
<proteinExistence type="predicted"/>
<evidence type="ECO:0000313" key="2">
    <source>
        <dbReference type="Proteomes" id="UP000286947"/>
    </source>
</evidence>
<dbReference type="AlphaFoldDB" id="A0A433SHC7"/>
<dbReference type="Proteomes" id="UP000286947">
    <property type="component" value="Unassembled WGS sequence"/>
</dbReference>
<organism evidence="1 2">
    <name type="scientific">Saezia sanguinis</name>
    <dbReference type="NCBI Taxonomy" id="1965230"/>
    <lineage>
        <taxon>Bacteria</taxon>
        <taxon>Pseudomonadati</taxon>
        <taxon>Pseudomonadota</taxon>
        <taxon>Betaproteobacteria</taxon>
        <taxon>Burkholderiales</taxon>
        <taxon>Saeziaceae</taxon>
        <taxon>Saezia</taxon>
    </lineage>
</organism>
<gene>
    <name evidence="1" type="ORF">CUZ56_00613</name>
</gene>
<dbReference type="RefSeq" id="WP_126978037.1">
    <property type="nucleotide sequence ID" value="NZ_PQSP01000001.1"/>
</dbReference>
<protein>
    <submittedName>
        <fullName evidence="1">Uncharacterized protein</fullName>
    </submittedName>
</protein>
<accession>A0A433SHC7</accession>
<name>A0A433SHC7_9BURK</name>
<keyword evidence="2" id="KW-1185">Reference proteome</keyword>
<comment type="caution">
    <text evidence="1">The sequence shown here is derived from an EMBL/GenBank/DDBJ whole genome shotgun (WGS) entry which is preliminary data.</text>
</comment>
<reference evidence="1 2" key="1">
    <citation type="submission" date="2018-01" db="EMBL/GenBank/DDBJ databases">
        <title>Saezia sanguinis gen. nov., sp. nov., in the order Burkholderiales isolated from human blood.</title>
        <authorList>
            <person name="Medina-Pascual M.J."/>
            <person name="Valdezate S."/>
            <person name="Monzon S."/>
            <person name="Cuesta I."/>
            <person name="Carrasco G."/>
            <person name="Villalon P."/>
            <person name="Saez-Nieto J.A."/>
        </authorList>
    </citation>
    <scope>NUCLEOTIDE SEQUENCE [LARGE SCALE GENOMIC DNA]</scope>
    <source>
        <strain evidence="1 2">CNM695-12</strain>
    </source>
</reference>
<dbReference type="EMBL" id="PQSP01000001">
    <property type="protein sequence ID" value="RUS68128.1"/>
    <property type="molecule type" value="Genomic_DNA"/>
</dbReference>